<evidence type="ECO:0000256" key="5">
    <source>
        <dbReference type="ARBA" id="ARBA00022692"/>
    </source>
</evidence>
<feature type="chain" id="PRO_5005488135" description="TIR domain-containing protein" evidence="11">
    <location>
        <begin position="22"/>
        <end position="1216"/>
    </location>
</feature>
<dbReference type="InterPro" id="IPR000157">
    <property type="entry name" value="TIR_dom"/>
</dbReference>
<dbReference type="EMBL" id="HACA01011648">
    <property type="protein sequence ID" value="CDW29009.1"/>
    <property type="molecule type" value="Transcribed_RNA"/>
</dbReference>
<evidence type="ECO:0000259" key="12">
    <source>
        <dbReference type="PROSITE" id="PS50104"/>
    </source>
</evidence>
<dbReference type="OrthoDB" id="2015831at2759"/>
<name>A0A0K2TSI5_LEPSM</name>
<dbReference type="SMART" id="SM00255">
    <property type="entry name" value="TIR"/>
    <property type="match status" value="1"/>
</dbReference>
<dbReference type="SUPFAM" id="SSF52058">
    <property type="entry name" value="L domain-like"/>
    <property type="match status" value="3"/>
</dbReference>
<evidence type="ECO:0000256" key="6">
    <source>
        <dbReference type="ARBA" id="ARBA00022729"/>
    </source>
</evidence>
<evidence type="ECO:0000256" key="11">
    <source>
        <dbReference type="SAM" id="SignalP"/>
    </source>
</evidence>
<comment type="similarity">
    <text evidence="2">Belongs to the Toll-like receptor family.</text>
</comment>
<keyword evidence="7" id="KW-0677">Repeat</keyword>
<dbReference type="Gene3D" id="3.80.10.10">
    <property type="entry name" value="Ribonuclease Inhibitor"/>
    <property type="match status" value="6"/>
</dbReference>
<dbReference type="InterPro" id="IPR032675">
    <property type="entry name" value="LRR_dom_sf"/>
</dbReference>
<evidence type="ECO:0000256" key="7">
    <source>
        <dbReference type="ARBA" id="ARBA00022737"/>
    </source>
</evidence>
<keyword evidence="5 10" id="KW-0812">Transmembrane</keyword>
<accession>A0A0K2TSI5</accession>
<dbReference type="PANTHER" id="PTHR24373:SF398">
    <property type="entry name" value="LEUCINE-RICH REPEAT-CONTAINING G-PROTEIN COUPLED RECEPTOR 6"/>
    <property type="match status" value="1"/>
</dbReference>
<dbReference type="AlphaFoldDB" id="A0A0K2TSI5"/>
<dbReference type="KEGG" id="lsm:121116140"/>
<keyword evidence="3" id="KW-1003">Cell membrane</keyword>
<dbReference type="Pfam" id="PF13855">
    <property type="entry name" value="LRR_8"/>
    <property type="match status" value="4"/>
</dbReference>
<feature type="domain" description="TIR" evidence="12">
    <location>
        <begin position="987"/>
        <end position="1128"/>
    </location>
</feature>
<dbReference type="PROSITE" id="PS50104">
    <property type="entry name" value="TIR"/>
    <property type="match status" value="1"/>
</dbReference>
<dbReference type="PROSITE" id="PS51450">
    <property type="entry name" value="LRR"/>
    <property type="match status" value="8"/>
</dbReference>
<keyword evidence="4" id="KW-0433">Leucine-rich repeat</keyword>
<feature type="transmembrane region" description="Helical" evidence="10">
    <location>
        <begin position="938"/>
        <end position="962"/>
    </location>
</feature>
<dbReference type="SMART" id="SM00369">
    <property type="entry name" value="LRR_TYP"/>
    <property type="match status" value="19"/>
</dbReference>
<dbReference type="InterPro" id="IPR003591">
    <property type="entry name" value="Leu-rich_rpt_typical-subtyp"/>
</dbReference>
<dbReference type="Pfam" id="PF13676">
    <property type="entry name" value="TIR_2"/>
    <property type="match status" value="1"/>
</dbReference>
<evidence type="ECO:0000256" key="3">
    <source>
        <dbReference type="ARBA" id="ARBA00022475"/>
    </source>
</evidence>
<evidence type="ECO:0000256" key="10">
    <source>
        <dbReference type="SAM" id="Phobius"/>
    </source>
</evidence>
<dbReference type="SMART" id="SM00365">
    <property type="entry name" value="LRR_SD22"/>
    <property type="match status" value="7"/>
</dbReference>
<keyword evidence="8 10" id="KW-1133">Transmembrane helix</keyword>
<dbReference type="FunFam" id="3.80.10.10:FF:001438">
    <property type="entry name" value="Uncharacterized protein"/>
    <property type="match status" value="1"/>
</dbReference>
<dbReference type="SUPFAM" id="SSF52200">
    <property type="entry name" value="Toll/Interleukin receptor TIR domain"/>
    <property type="match status" value="1"/>
</dbReference>
<dbReference type="RefSeq" id="XP_040566305.1">
    <property type="nucleotide sequence ID" value="XM_040710371.2"/>
</dbReference>
<dbReference type="Gene3D" id="3.40.50.10140">
    <property type="entry name" value="Toll/interleukin-1 receptor homology (TIR) domain"/>
    <property type="match status" value="1"/>
</dbReference>
<dbReference type="InterPro" id="IPR035897">
    <property type="entry name" value="Toll_tir_struct_dom_sf"/>
</dbReference>
<evidence type="ECO:0000256" key="8">
    <source>
        <dbReference type="ARBA" id="ARBA00022989"/>
    </source>
</evidence>
<keyword evidence="6 11" id="KW-0732">Signal</keyword>
<dbReference type="GeneID" id="121116140"/>
<organism evidence="13">
    <name type="scientific">Lepeophtheirus salmonis</name>
    <name type="common">Salmon louse</name>
    <name type="synonym">Caligus salmonis</name>
    <dbReference type="NCBI Taxonomy" id="72036"/>
    <lineage>
        <taxon>Eukaryota</taxon>
        <taxon>Metazoa</taxon>
        <taxon>Ecdysozoa</taxon>
        <taxon>Arthropoda</taxon>
        <taxon>Crustacea</taxon>
        <taxon>Multicrustacea</taxon>
        <taxon>Hexanauplia</taxon>
        <taxon>Copepoda</taxon>
        <taxon>Siphonostomatoida</taxon>
        <taxon>Caligidae</taxon>
        <taxon>Lepeophtheirus</taxon>
    </lineage>
</organism>
<evidence type="ECO:0000256" key="9">
    <source>
        <dbReference type="ARBA" id="ARBA00023136"/>
    </source>
</evidence>
<evidence type="ECO:0000313" key="13">
    <source>
        <dbReference type="EMBL" id="CDW29009.1"/>
    </source>
</evidence>
<evidence type="ECO:0000256" key="4">
    <source>
        <dbReference type="ARBA" id="ARBA00022614"/>
    </source>
</evidence>
<evidence type="ECO:0000256" key="1">
    <source>
        <dbReference type="ARBA" id="ARBA00004236"/>
    </source>
</evidence>
<reference evidence="13" key="1">
    <citation type="submission" date="2014-05" db="EMBL/GenBank/DDBJ databases">
        <authorList>
            <person name="Chronopoulou M."/>
        </authorList>
    </citation>
    <scope>NUCLEOTIDE SEQUENCE</scope>
    <source>
        <tissue evidence="13">Whole organism</tissue>
    </source>
</reference>
<dbReference type="InterPro" id="IPR001611">
    <property type="entry name" value="Leu-rich_rpt"/>
</dbReference>
<proteinExistence type="inferred from homology"/>
<keyword evidence="9 10" id="KW-0472">Membrane</keyword>
<dbReference type="PANTHER" id="PTHR24373">
    <property type="entry name" value="SLIT RELATED LEUCINE-RICH REPEAT NEURONAL PROTEIN"/>
    <property type="match status" value="1"/>
</dbReference>
<dbReference type="InterPro" id="IPR050328">
    <property type="entry name" value="Dev_Immune_Receptor"/>
</dbReference>
<protein>
    <recommendedName>
        <fullName evidence="12">TIR domain-containing protein</fullName>
    </recommendedName>
</protein>
<sequence length="1216" mass="140443">MERILLYLKILFLVFIPNSVSESGCEFKKSSKNEDILRVTCSSQYSVNSNPSSFLDGYRSVHIECKDGEPVDWALYRGVLFGRNGSLESIAFENCENMENLLTEGYLRQSFNLEIAGARLRHFPGKHLHCSLNYLDLRDNDIRNLNLDPFCSKNSLKELNLARNVLKVLHNEVFLGWYSLSKLNLSGNRINSIEENALQPLQGLTSLDLSQNLISVLSPSTFIHLKRLATINLSKNRLVGISPETFPSSLVILNLSENKLRSDLSFKQMQYLENLDISKNEIANLHPSMLGNSVPGLLYLDLSFNRLSRISLRRLHQLQKVRLEGNVLERLDPEMFDMNMTELHVLDLTSNEIESIHPNAFINCPALEDVSLKKNKLTYFPSDAISKILSLKVLNIGRNRIIKLSNGTFPVQMKYLHSLILDENAIEEVGSDVFMRLPNLKTLHLSKNRIQKLYRNLFINNKDMEVVKLDSNRLDDIVGLFKGLPKLNWLNISNNAIDKFDWFLVPNSLHWLDLKHNAIEEIGNYFSLEKEFSLLKSLDVSHNKLTFIGPKILPKNLQFLILRNNFISEIQMHTFIDMKELERVDLFTNQIKHLSKQSLQLSQDLRKRTEFYLGENPFVCDCDLEWLIRINNEDDHLKNSAFSLNGPHNKTYIRNYPFVKDLDSISCLSERSESNQVIPLIQSTDFLCIYKTHCYSLCLCCDYDACDCEMTCPDHCRCYHDGSWSINIVDCHSAGLDQPPTAIPMDATEVYLQGNDFKKLTSHSFIGRKNLKILFLNSSNIEVILNNTFSGLRRLKILHLENNRITNLTGNEFQSLINLKALYLEGNRISHIHSKTFSYLKELEILRLHDNKLITFHFDIILNGLRSLKVLSLSRNKWNCSDCSWIEASRPWRNLIIDSFSCFDGNYSNAITCPLEDSGLGSSLDLSENRKKIFFESYLPVFIVAGSFLIVLLVFFGVIFYYRQEIRILAFDWSGLRSNGAYDVESKEYDVYVGYSAADDQWVRQILAVHLEEEEHYKLILHHRDFHPNPQLADTILSGSENASSLIFVISKHFISFEWSRFEVRSAMHSVLRRRNSPNRTKARKAIFLLLGDVSTKELDPDLRSYLKNNSTIKRTDKLFWSRLRYRLPEPSSQIAPGTLNLHDTFYTIPFPNEASTLSNHTLLRSNNDDDILYHQHNGYEQNHYFTLSSRLSNGQRVYDENNLQITPKFLDRTYK</sequence>
<evidence type="ECO:0000256" key="2">
    <source>
        <dbReference type="ARBA" id="ARBA00009634"/>
    </source>
</evidence>
<dbReference type="GO" id="GO:0007165">
    <property type="term" value="P:signal transduction"/>
    <property type="evidence" value="ECO:0007669"/>
    <property type="project" value="InterPro"/>
</dbReference>
<dbReference type="GO" id="GO:0005886">
    <property type="term" value="C:plasma membrane"/>
    <property type="evidence" value="ECO:0007669"/>
    <property type="project" value="UniProtKB-SubCell"/>
</dbReference>
<feature type="signal peptide" evidence="11">
    <location>
        <begin position="1"/>
        <end position="21"/>
    </location>
</feature>
<comment type="subcellular location">
    <subcellularLocation>
        <location evidence="1">Cell membrane</location>
    </subcellularLocation>
</comment>